<dbReference type="InterPro" id="IPR001736">
    <property type="entry name" value="PLipase_D/transphosphatidylase"/>
</dbReference>
<gene>
    <name evidence="5" type="ORF">J2R98_001391</name>
</gene>
<keyword evidence="2" id="KW-0732">Signal</keyword>
<accession>A0ABU0DSZ4</accession>
<dbReference type="InterPro" id="IPR051406">
    <property type="entry name" value="PLD_domain"/>
</dbReference>
<dbReference type="SUPFAM" id="SSF74853">
    <property type="entry name" value="Lamin A/C globular tail domain"/>
    <property type="match status" value="1"/>
</dbReference>
<organism evidence="5 6">
    <name type="scientific">Alkalibacillus filiformis</name>
    <dbReference type="NCBI Taxonomy" id="200990"/>
    <lineage>
        <taxon>Bacteria</taxon>
        <taxon>Bacillati</taxon>
        <taxon>Bacillota</taxon>
        <taxon>Bacilli</taxon>
        <taxon>Bacillales</taxon>
        <taxon>Bacillaceae</taxon>
        <taxon>Alkalibacillus</taxon>
    </lineage>
</organism>
<dbReference type="Gene3D" id="2.60.40.1260">
    <property type="entry name" value="Lamin Tail domain"/>
    <property type="match status" value="1"/>
</dbReference>
<sequence>MVQKKSILMSMLLVLAVTLSFLTHFDGGNNAKADANSVIISEVYYDTQVSYEPDEYVAIHNPLSEAVDLSGWQIGEIGTKAVFPDGTLIESGETLYIVREANVALEQNILNGIAPDFEYSDNTVDEVPNMEGDAPRFANNGDEVLLRDPDHNLVDIVIYGESDYDGDGWTGDSIPTGSSGDVLVRNTNEKTGVLVDTDTYNDWVSLKGNPLAESDELRTYKQAQSRFDLERFEFTGSVTAYTSPDSSYEVLSTLIDSAMVSIDLSVYQMHSPYLTEHLVDALERGVEVRAHFDGGPVGGLTDETRWVSQQLYEAGGQVRYITLDRDEDRHKRYRWDHSKYAIIDEEKLLVQSENWKRTGVPVDNSAGNRGYGVVIENEDVAQYYLDVFETDWDDRFPDVVAHSPNHDVYGNPPEDFDPDYSIPTGNYEAQFESKTIDGDFVVTPVIAPDTSFLIEDSILGMINSASDYVYVDQMYSHAHWGAQDDGPETHPNIYMEEVIDAGRNGATVRFLLGDSWLDPDNSRDNTNTISYLNDISDDENLDLEAKLVDSSSIGIDKTHNKAVVADDQVLISSINWSKNSGKNNREAAVIIENEEVANFYKEVFEHDWVGGNPSFVYEDFEDGWKSSYSAGDVELQSGSWHFDNALTGSHSSDKKIGDRSARIRSNGSISMNYDAPEAQYISFYHANFGSDTEGEITVYKSTDEGNSWIELSETFKSQYDLERVILTVDEPNDVRFKIEVTGPSGERINIDDFEIMGY</sequence>
<dbReference type="Proteomes" id="UP001236723">
    <property type="component" value="Unassembled WGS sequence"/>
</dbReference>
<evidence type="ECO:0000256" key="2">
    <source>
        <dbReference type="SAM" id="SignalP"/>
    </source>
</evidence>
<evidence type="ECO:0000313" key="5">
    <source>
        <dbReference type="EMBL" id="MDQ0351574.1"/>
    </source>
</evidence>
<feature type="signal peptide" evidence="2">
    <location>
        <begin position="1"/>
        <end position="25"/>
    </location>
</feature>
<dbReference type="PROSITE" id="PS50035">
    <property type="entry name" value="PLD"/>
    <property type="match status" value="1"/>
</dbReference>
<evidence type="ECO:0000259" key="3">
    <source>
        <dbReference type="PROSITE" id="PS50035"/>
    </source>
</evidence>
<dbReference type="PANTHER" id="PTHR43856">
    <property type="entry name" value="CARDIOLIPIN HYDROLASE"/>
    <property type="match status" value="1"/>
</dbReference>
<name>A0ABU0DSZ4_9BACI</name>
<feature type="domain" description="PLD phosphodiesterase" evidence="3">
    <location>
        <begin position="554"/>
        <end position="580"/>
    </location>
</feature>
<dbReference type="EMBL" id="JAUSUP010000003">
    <property type="protein sequence ID" value="MDQ0351574.1"/>
    <property type="molecule type" value="Genomic_DNA"/>
</dbReference>
<dbReference type="InterPro" id="IPR001322">
    <property type="entry name" value="Lamin_tail_dom"/>
</dbReference>
<dbReference type="Pfam" id="PF13091">
    <property type="entry name" value="PLDc_2"/>
    <property type="match status" value="2"/>
</dbReference>
<evidence type="ECO:0000256" key="1">
    <source>
        <dbReference type="ARBA" id="ARBA00000798"/>
    </source>
</evidence>
<dbReference type="SUPFAM" id="SSF56024">
    <property type="entry name" value="Phospholipase D/nuclease"/>
    <property type="match status" value="2"/>
</dbReference>
<feature type="domain" description="LTD" evidence="4">
    <location>
        <begin position="23"/>
        <end position="161"/>
    </location>
</feature>
<dbReference type="PROSITE" id="PS51841">
    <property type="entry name" value="LTD"/>
    <property type="match status" value="1"/>
</dbReference>
<dbReference type="Pfam" id="PF00932">
    <property type="entry name" value="LTD"/>
    <property type="match status" value="1"/>
</dbReference>
<dbReference type="InterPro" id="IPR025202">
    <property type="entry name" value="PLD-like_dom"/>
</dbReference>
<protein>
    <submittedName>
        <fullName evidence="5">Phosphatidylserine/phosphatidylglycerophosphate/ cardiolipin synthase-like enzyme</fullName>
    </submittedName>
</protein>
<dbReference type="Gene3D" id="3.30.870.10">
    <property type="entry name" value="Endonuclease Chain A"/>
    <property type="match status" value="2"/>
</dbReference>
<reference evidence="5 6" key="1">
    <citation type="submission" date="2023-07" db="EMBL/GenBank/DDBJ databases">
        <title>Genomic Encyclopedia of Type Strains, Phase IV (KMG-IV): sequencing the most valuable type-strain genomes for metagenomic binning, comparative biology and taxonomic classification.</title>
        <authorList>
            <person name="Goeker M."/>
        </authorList>
    </citation>
    <scope>NUCLEOTIDE SEQUENCE [LARGE SCALE GENOMIC DNA]</scope>
    <source>
        <strain evidence="5 6">DSM 15448</strain>
    </source>
</reference>
<proteinExistence type="predicted"/>
<dbReference type="InterPro" id="IPR036415">
    <property type="entry name" value="Lamin_tail_dom_sf"/>
</dbReference>
<evidence type="ECO:0000259" key="4">
    <source>
        <dbReference type="PROSITE" id="PS51841"/>
    </source>
</evidence>
<comment type="catalytic activity">
    <reaction evidence="1">
        <text>a 1,2-diacyl-sn-glycero-3-phosphocholine + H2O = a 1,2-diacyl-sn-glycero-3-phosphate + choline + H(+)</text>
        <dbReference type="Rhea" id="RHEA:14445"/>
        <dbReference type="ChEBI" id="CHEBI:15354"/>
        <dbReference type="ChEBI" id="CHEBI:15377"/>
        <dbReference type="ChEBI" id="CHEBI:15378"/>
        <dbReference type="ChEBI" id="CHEBI:57643"/>
        <dbReference type="ChEBI" id="CHEBI:58608"/>
        <dbReference type="EC" id="3.1.4.4"/>
    </reaction>
</comment>
<evidence type="ECO:0000313" key="6">
    <source>
        <dbReference type="Proteomes" id="UP001236723"/>
    </source>
</evidence>
<dbReference type="PANTHER" id="PTHR43856:SF2">
    <property type="entry name" value="PHOSPHOLIPASE D"/>
    <property type="match status" value="1"/>
</dbReference>
<keyword evidence="6" id="KW-1185">Reference proteome</keyword>
<feature type="chain" id="PRO_5045684577" evidence="2">
    <location>
        <begin position="26"/>
        <end position="758"/>
    </location>
</feature>
<comment type="caution">
    <text evidence="5">The sequence shown here is derived from an EMBL/GenBank/DDBJ whole genome shotgun (WGS) entry which is preliminary data.</text>
</comment>